<dbReference type="Gene3D" id="3.40.50.300">
    <property type="entry name" value="P-loop containing nucleotide triphosphate hydrolases"/>
    <property type="match status" value="1"/>
</dbReference>
<dbReference type="Pfam" id="PF07724">
    <property type="entry name" value="AAA_2"/>
    <property type="match status" value="1"/>
</dbReference>
<evidence type="ECO:0000256" key="1">
    <source>
        <dbReference type="ARBA" id="ARBA00008675"/>
    </source>
</evidence>
<keyword evidence="2 5" id="KW-0677">Repeat</keyword>
<dbReference type="PANTHER" id="PTHR43572">
    <property type="entry name" value="CHAPERONE PROTEIN CLPD, CHLOROPLASTIC"/>
    <property type="match status" value="1"/>
</dbReference>
<dbReference type="Pfam" id="PF26587">
    <property type="entry name" value="AAA_lid_SMAX1"/>
    <property type="match status" value="1"/>
</dbReference>
<feature type="domain" description="Clp R" evidence="7">
    <location>
        <begin position="8"/>
        <end position="174"/>
    </location>
</feature>
<organism evidence="8">
    <name type="scientific">Rhizophora mucronata</name>
    <name type="common">Asiatic mangrove</name>
    <dbReference type="NCBI Taxonomy" id="61149"/>
    <lineage>
        <taxon>Eukaryota</taxon>
        <taxon>Viridiplantae</taxon>
        <taxon>Streptophyta</taxon>
        <taxon>Embryophyta</taxon>
        <taxon>Tracheophyta</taxon>
        <taxon>Spermatophyta</taxon>
        <taxon>Magnoliopsida</taxon>
        <taxon>eudicotyledons</taxon>
        <taxon>Gunneridae</taxon>
        <taxon>Pentapetalae</taxon>
        <taxon>rosids</taxon>
        <taxon>fabids</taxon>
        <taxon>Malpighiales</taxon>
        <taxon>Rhizophoraceae</taxon>
        <taxon>Rhizophora</taxon>
    </lineage>
</organism>
<dbReference type="PROSITE" id="PS51903">
    <property type="entry name" value="CLP_R"/>
    <property type="match status" value="1"/>
</dbReference>
<dbReference type="InterPro" id="IPR051650">
    <property type="entry name" value="SL_signaling_regulator"/>
</dbReference>
<dbReference type="InterPro" id="IPR058954">
    <property type="entry name" value="AAA_lid_SMAX1"/>
</dbReference>
<reference evidence="8" key="1">
    <citation type="submission" date="2018-02" db="EMBL/GenBank/DDBJ databases">
        <title>Rhizophora mucronata_Transcriptome.</title>
        <authorList>
            <person name="Meera S.P."/>
            <person name="Sreeshan A."/>
            <person name="Augustine A."/>
        </authorList>
    </citation>
    <scope>NUCLEOTIDE SEQUENCE</scope>
    <source>
        <tissue evidence="8">Leaf</tissue>
    </source>
</reference>
<evidence type="ECO:0000256" key="4">
    <source>
        <dbReference type="ARBA" id="ARBA00023163"/>
    </source>
</evidence>
<dbReference type="GO" id="GO:0005524">
    <property type="term" value="F:ATP binding"/>
    <property type="evidence" value="ECO:0007669"/>
    <property type="project" value="InterPro"/>
</dbReference>
<sequence>MPTPVSVARQCLTEEAAGALDDAVAVARRRSHAQTTSLHAVSALLALPSSTLREACARARSSACAPRLQFRALDLSVGVSLDRLPSSKSMEEPPISNSLMAAIKRSQANQRRQPENFHLQQICNQQTLPVLKVELKHFIISILDDPIVSRVFGDAGFRSCEIKLAIIHPPLNPSAKFSWTRCPPFFLCNLAGSSDSVRPGFSFPFGGYDDDADENCRRIGDVLVKKKGKAKNPLLFGVCAIDAVRRFIEYVSRDKDKASILPSEITGLSAVSIEKEIIEYVREGRIDKGKMGSVFEDLSHKLEQCSGPGIVVSFGELKVLVGEDVSSHSVSYVVSKLTGLLESFREKLCLMGAAASYEMYCRFLEQFPSIEKDWDLQPLPITTSKSSADRFGFKSSLMGSFVPFGGFFSTPSDFRNPLSSISQSVPRCHLCNAKYEQEVATLLKMGSTISVADQHSEKLPSWLQMAELDKSKRLDVAKITDDGTTLNARILGVQRKWNDICQHLHHAQPFSTFDISQARSQVSIDDGLLCVNDRKDTCSSSSSSKESSLNDSQCANTSFWVNTAMQKPSIPIAVASKAENMSCQSKPLEQVSKGHPLLNVSLPTDHSTSSSITSVATDLGLGTLYASSFREPNNSKLHGHLDHVQHFSGSHSASFDVVGETTSWQIAHPSPCSTFSSGGQLDLSYYKSVRRSLAEKVGWQDGAICAISEAVSHWKAGCRKHRDSNRGDLWFTFLGHDRVGKKRTASTLAEIMFGSHEAIFHVDLSAHNRISPSYSTFEHQESNDYDAKFRGKTVVDYIALELSKKPQSIVFVENVDRADPQTQTSLSQAIRRGKFPDSHGREVNTSNRIFVTTTTIEMGKKHPHLELEPVDYSEERILGAKSWQIQMKVEQPTNTISRSQKMNVRISRNACSSSHASKRKLSDSTEEEINFEAKKQGHKAFRSRLDLNLPVEETKEDASSQSNSDSISENSEAWLEDFLSQVDEKIIFKPFDFDALAEKILKEIAIQFQSVFGLEVLLEIDHEVMIQMLAASWLSEREKSMEDWLQNVLRVGFTEARQEYNVNARSVVKLISCEGLLMEDQAPGVLLPSRIYM</sequence>
<dbReference type="InterPro" id="IPR058680">
    <property type="entry name" value="NBD_SMAX1-like"/>
</dbReference>
<dbReference type="InterPro" id="IPR003959">
    <property type="entry name" value="ATPase_AAA_core"/>
</dbReference>
<keyword evidence="3" id="KW-0805">Transcription regulation</keyword>
<evidence type="ECO:0000259" key="7">
    <source>
        <dbReference type="PROSITE" id="PS51903"/>
    </source>
</evidence>
<evidence type="ECO:0000256" key="5">
    <source>
        <dbReference type="PROSITE-ProRule" id="PRU01251"/>
    </source>
</evidence>
<dbReference type="Pfam" id="PF23569">
    <property type="entry name" value="NBD_SMAX1"/>
    <property type="match status" value="1"/>
</dbReference>
<feature type="region of interest" description="Disordered" evidence="6">
    <location>
        <begin position="907"/>
        <end position="926"/>
    </location>
</feature>
<dbReference type="InterPro" id="IPR027417">
    <property type="entry name" value="P-loop_NTPase"/>
</dbReference>
<evidence type="ECO:0000256" key="6">
    <source>
        <dbReference type="SAM" id="MobiDB-lite"/>
    </source>
</evidence>
<dbReference type="GO" id="GO:0016887">
    <property type="term" value="F:ATP hydrolysis activity"/>
    <property type="evidence" value="ECO:0007669"/>
    <property type="project" value="InterPro"/>
</dbReference>
<comment type="similarity">
    <text evidence="1">Belongs to the ClpA/ClpB family.</text>
</comment>
<dbReference type="InterPro" id="IPR036628">
    <property type="entry name" value="Clp_N_dom_sf"/>
</dbReference>
<accession>A0A2P2L0F5</accession>
<dbReference type="SUPFAM" id="SSF81923">
    <property type="entry name" value="Double Clp-N motif"/>
    <property type="match status" value="1"/>
</dbReference>
<dbReference type="AlphaFoldDB" id="A0A2P2L0F5"/>
<dbReference type="Gene3D" id="1.10.1780.10">
    <property type="entry name" value="Clp, N-terminal domain"/>
    <property type="match status" value="1"/>
</dbReference>
<dbReference type="EMBL" id="GGEC01030975">
    <property type="protein sequence ID" value="MBX11459.1"/>
    <property type="molecule type" value="Transcribed_RNA"/>
</dbReference>
<dbReference type="PANTHER" id="PTHR43572:SF38">
    <property type="entry name" value="PROTEIN SMAX1-LIKE 6"/>
    <property type="match status" value="1"/>
</dbReference>
<proteinExistence type="inferred from homology"/>
<dbReference type="Pfam" id="PF02861">
    <property type="entry name" value="Clp_N"/>
    <property type="match status" value="1"/>
</dbReference>
<name>A0A2P2L0F5_RHIMU</name>
<keyword evidence="4" id="KW-0804">Transcription</keyword>
<evidence type="ECO:0000256" key="3">
    <source>
        <dbReference type="ARBA" id="ARBA00023015"/>
    </source>
</evidence>
<dbReference type="InterPro" id="IPR004176">
    <property type="entry name" value="Clp_R_N"/>
</dbReference>
<evidence type="ECO:0000313" key="8">
    <source>
        <dbReference type="EMBL" id="MBX11459.1"/>
    </source>
</evidence>
<evidence type="ECO:0000256" key="2">
    <source>
        <dbReference type="ARBA" id="ARBA00022737"/>
    </source>
</evidence>
<dbReference type="SUPFAM" id="SSF52540">
    <property type="entry name" value="P-loop containing nucleoside triphosphate hydrolases"/>
    <property type="match status" value="1"/>
</dbReference>
<protein>
    <recommendedName>
        <fullName evidence="7">Clp R domain-containing protein</fullName>
    </recommendedName>
</protein>